<dbReference type="GeneID" id="36521396"/>
<reference evidence="2 3" key="1">
    <citation type="submission" date="2017-12" db="EMBL/GenBank/DDBJ databases">
        <authorList>
            <consortium name="DOE Joint Genome Institute"/>
            <person name="Haridas S."/>
            <person name="Kjaerbolling I."/>
            <person name="Vesth T.C."/>
            <person name="Frisvad J.C."/>
            <person name="Nybo J.L."/>
            <person name="Theobald S."/>
            <person name="Kuo A."/>
            <person name="Bowyer P."/>
            <person name="Matsuda Y."/>
            <person name="Mondo S."/>
            <person name="Lyhne E.K."/>
            <person name="Kogle M.E."/>
            <person name="Clum A."/>
            <person name="Lipzen A."/>
            <person name="Salamov A."/>
            <person name="Ngan C.Y."/>
            <person name="Daum C."/>
            <person name="Chiniquy J."/>
            <person name="Barry K."/>
            <person name="LaButti K."/>
            <person name="Simmons B.A."/>
            <person name="Magnuson J.K."/>
            <person name="Mortensen U.H."/>
            <person name="Larsen T.O."/>
            <person name="Grigoriev I.V."/>
            <person name="Baker S.E."/>
            <person name="Andersen M.R."/>
            <person name="Nordberg H.P."/>
            <person name="Cantor M.N."/>
            <person name="Hua S.X."/>
        </authorList>
    </citation>
    <scope>NUCLEOTIDE SEQUENCE [LARGE SCALE GENOMIC DNA]</scope>
    <source>
        <strain evidence="2 3">CBS 102.13</strain>
    </source>
</reference>
<feature type="region of interest" description="Disordered" evidence="1">
    <location>
        <begin position="87"/>
        <end position="118"/>
    </location>
</feature>
<dbReference type="RefSeq" id="XP_024668149.1">
    <property type="nucleotide sequence ID" value="XM_024814236.1"/>
</dbReference>
<feature type="compositionally biased region" description="Polar residues" evidence="1">
    <location>
        <begin position="107"/>
        <end position="118"/>
    </location>
</feature>
<dbReference type="EMBL" id="KZ559185">
    <property type="protein sequence ID" value="PLB34137.1"/>
    <property type="molecule type" value="Genomic_DNA"/>
</dbReference>
<dbReference type="AlphaFoldDB" id="A0A2I2F0J6"/>
<organism evidence="2 3">
    <name type="scientific">Aspergillus candidus</name>
    <dbReference type="NCBI Taxonomy" id="41067"/>
    <lineage>
        <taxon>Eukaryota</taxon>
        <taxon>Fungi</taxon>
        <taxon>Dikarya</taxon>
        <taxon>Ascomycota</taxon>
        <taxon>Pezizomycotina</taxon>
        <taxon>Eurotiomycetes</taxon>
        <taxon>Eurotiomycetidae</taxon>
        <taxon>Eurotiales</taxon>
        <taxon>Aspergillaceae</taxon>
        <taxon>Aspergillus</taxon>
        <taxon>Aspergillus subgen. Circumdati</taxon>
    </lineage>
</organism>
<protein>
    <submittedName>
        <fullName evidence="2">Uncharacterized protein</fullName>
    </submittedName>
</protein>
<evidence type="ECO:0000256" key="1">
    <source>
        <dbReference type="SAM" id="MobiDB-lite"/>
    </source>
</evidence>
<proteinExistence type="predicted"/>
<dbReference type="Proteomes" id="UP000234585">
    <property type="component" value="Unassembled WGS sequence"/>
</dbReference>
<accession>A0A2I2F0J6</accession>
<gene>
    <name evidence="2" type="ORF">BDW47DRAFT_112751</name>
</gene>
<sequence>MEVNPDVATMHMRFDHSIPSPLMDRSGILEKSIHVFSCRSWSNGIHPLAGQNGDFFHSPTVRHVSYRLWSTFEKGEGSPTFWTKEADTVETQSRMRTKGKGKKKEQSTSWGSAQKNNDSQEAGFLNDWFRRSSHGSVTAKTRVPYSFFHQGPAVGFIKVFLSEVASLLLSRLHYCRGIETWNLVKRPLVSKTGEGTAKTRSANTSDPPYGFFGGEIFPVLECRRSPQAADQWVLHQGCRASRRPERKKKRNKT</sequence>
<name>A0A2I2F0J6_ASPCN</name>
<keyword evidence="3" id="KW-1185">Reference proteome</keyword>
<evidence type="ECO:0000313" key="3">
    <source>
        <dbReference type="Proteomes" id="UP000234585"/>
    </source>
</evidence>
<evidence type="ECO:0000313" key="2">
    <source>
        <dbReference type="EMBL" id="PLB34137.1"/>
    </source>
</evidence>